<feature type="region of interest" description="Disordered" evidence="1">
    <location>
        <begin position="24"/>
        <end position="45"/>
    </location>
</feature>
<keyword evidence="4" id="KW-1185">Reference proteome</keyword>
<gene>
    <name evidence="3" type="ORF">ACFSHS_11460</name>
</gene>
<feature type="chain" id="PRO_5047148263" evidence="2">
    <location>
        <begin position="24"/>
        <end position="144"/>
    </location>
</feature>
<proteinExistence type="predicted"/>
<organism evidence="3 4">
    <name type="scientific">Blastococcus deserti</name>
    <dbReference type="NCBI Taxonomy" id="2259033"/>
    <lineage>
        <taxon>Bacteria</taxon>
        <taxon>Bacillati</taxon>
        <taxon>Actinomycetota</taxon>
        <taxon>Actinomycetes</taxon>
        <taxon>Geodermatophilales</taxon>
        <taxon>Geodermatophilaceae</taxon>
        <taxon>Blastococcus</taxon>
    </lineage>
</organism>
<evidence type="ECO:0000313" key="4">
    <source>
        <dbReference type="Proteomes" id="UP001597402"/>
    </source>
</evidence>
<evidence type="ECO:0000256" key="1">
    <source>
        <dbReference type="SAM" id="MobiDB-lite"/>
    </source>
</evidence>
<accession>A0ABW4XBS9</accession>
<feature type="signal peptide" evidence="2">
    <location>
        <begin position="1"/>
        <end position="23"/>
    </location>
</feature>
<dbReference type="EMBL" id="JBHUHP010000010">
    <property type="protein sequence ID" value="MFD2092189.1"/>
    <property type="molecule type" value="Genomic_DNA"/>
</dbReference>
<evidence type="ECO:0000313" key="3">
    <source>
        <dbReference type="EMBL" id="MFD2092189.1"/>
    </source>
</evidence>
<sequence>MTPTRVAPLALGAALALTLTACSDESAGRQPSATPATTSAGGGDVDRYCELTAELEALGEQIFADVPEDAPLEEHMRREQQLLDQASVQLDELAEVAPDEIRADVLVFLDDMRARAATGQQPDAEAALAAEDRILAFEEEHCRP</sequence>
<evidence type="ECO:0000256" key="2">
    <source>
        <dbReference type="SAM" id="SignalP"/>
    </source>
</evidence>
<dbReference type="RefSeq" id="WP_376875586.1">
    <property type="nucleotide sequence ID" value="NZ_JBHUHP010000010.1"/>
</dbReference>
<keyword evidence="2" id="KW-0732">Signal</keyword>
<comment type="caution">
    <text evidence="3">The sequence shown here is derived from an EMBL/GenBank/DDBJ whole genome shotgun (WGS) entry which is preliminary data.</text>
</comment>
<dbReference type="Proteomes" id="UP001597402">
    <property type="component" value="Unassembled WGS sequence"/>
</dbReference>
<protein>
    <submittedName>
        <fullName evidence="3">Uncharacterized protein</fullName>
    </submittedName>
</protein>
<feature type="compositionally biased region" description="Polar residues" evidence="1">
    <location>
        <begin position="29"/>
        <end position="39"/>
    </location>
</feature>
<reference evidence="4" key="1">
    <citation type="journal article" date="2019" name="Int. J. Syst. Evol. Microbiol.">
        <title>The Global Catalogue of Microorganisms (GCM) 10K type strain sequencing project: providing services to taxonomists for standard genome sequencing and annotation.</title>
        <authorList>
            <consortium name="The Broad Institute Genomics Platform"/>
            <consortium name="The Broad Institute Genome Sequencing Center for Infectious Disease"/>
            <person name="Wu L."/>
            <person name="Ma J."/>
        </authorList>
    </citation>
    <scope>NUCLEOTIDE SEQUENCE [LARGE SCALE GENOMIC DNA]</scope>
    <source>
        <strain evidence="4">JCM 3338</strain>
    </source>
</reference>
<name>A0ABW4XBS9_9ACTN</name>
<dbReference type="PROSITE" id="PS51257">
    <property type="entry name" value="PROKAR_LIPOPROTEIN"/>
    <property type="match status" value="1"/>
</dbReference>